<feature type="compositionally biased region" description="Basic residues" evidence="1">
    <location>
        <begin position="378"/>
        <end position="404"/>
    </location>
</feature>
<gene>
    <name evidence="2" type="ORF">FisN_10Lu390</name>
</gene>
<protein>
    <submittedName>
        <fullName evidence="2">Uncharacterized protein</fullName>
    </submittedName>
</protein>
<dbReference type="Proteomes" id="UP000198406">
    <property type="component" value="Unassembled WGS sequence"/>
</dbReference>
<dbReference type="EMBL" id="BDSP01000120">
    <property type="protein sequence ID" value="GAX17673.1"/>
    <property type="molecule type" value="Genomic_DNA"/>
</dbReference>
<dbReference type="AlphaFoldDB" id="A0A1Z5JUF9"/>
<dbReference type="InParanoid" id="A0A1Z5JUF9"/>
<organism evidence="2 3">
    <name type="scientific">Fistulifera solaris</name>
    <name type="common">Oleaginous diatom</name>
    <dbReference type="NCBI Taxonomy" id="1519565"/>
    <lineage>
        <taxon>Eukaryota</taxon>
        <taxon>Sar</taxon>
        <taxon>Stramenopiles</taxon>
        <taxon>Ochrophyta</taxon>
        <taxon>Bacillariophyta</taxon>
        <taxon>Bacillariophyceae</taxon>
        <taxon>Bacillariophycidae</taxon>
        <taxon>Naviculales</taxon>
        <taxon>Naviculaceae</taxon>
        <taxon>Fistulifera</taxon>
    </lineage>
</organism>
<dbReference type="SUPFAM" id="SSF52047">
    <property type="entry name" value="RNI-like"/>
    <property type="match status" value="1"/>
</dbReference>
<proteinExistence type="predicted"/>
<evidence type="ECO:0000313" key="3">
    <source>
        <dbReference type="Proteomes" id="UP000198406"/>
    </source>
</evidence>
<sequence length="404" mass="45294">MHSFSGRDDFDVASLRPDQLAQIIDSNPTQRLELFYGTWTPEQSVVLATRPYALNMTIRSFGERGFQFQDDGYAFVDAARTQQTYFGSIIIGGSPFCPANLRHLFNYSTFEKIGISGLNGENAVLPLAAKTNSLVYSVHAQYIRLEGFVALDISAKDLDLKIDGADRSDWTRLLIPLMNRLAELGHMERLKLTSDYKIPMSDVRPFVDALVHAVNSNSHLSHLDLSMIYWLMEFDILEAILIAAEGHAGLRTLVIENDFFATDKFDTWLERVLSRNRNITVLDARGKRITNNAKIVALYQLNRFYNGSAALMKESALVRPLLVTTALAESASSNFQRSGLLLSNHTDTMCELLHELDRDTTAATARGFVPEDVVPSHSRQRGSRRVKRAKGQSLRAKKAARTYA</sequence>
<comment type="caution">
    <text evidence="2">The sequence shown here is derived from an EMBL/GenBank/DDBJ whole genome shotgun (WGS) entry which is preliminary data.</text>
</comment>
<name>A0A1Z5JUF9_FISSO</name>
<dbReference type="OrthoDB" id="120976at2759"/>
<reference evidence="2 3" key="1">
    <citation type="journal article" date="2015" name="Plant Cell">
        <title>Oil accumulation by the oleaginous diatom Fistulifera solaris as revealed by the genome and transcriptome.</title>
        <authorList>
            <person name="Tanaka T."/>
            <person name="Maeda Y."/>
            <person name="Veluchamy A."/>
            <person name="Tanaka M."/>
            <person name="Abida H."/>
            <person name="Marechal E."/>
            <person name="Bowler C."/>
            <person name="Muto M."/>
            <person name="Sunaga Y."/>
            <person name="Tanaka M."/>
            <person name="Yoshino T."/>
            <person name="Taniguchi T."/>
            <person name="Fukuda Y."/>
            <person name="Nemoto M."/>
            <person name="Matsumoto M."/>
            <person name="Wong P.S."/>
            <person name="Aburatani S."/>
            <person name="Fujibuchi W."/>
        </authorList>
    </citation>
    <scope>NUCLEOTIDE SEQUENCE [LARGE SCALE GENOMIC DNA]</scope>
    <source>
        <strain evidence="2 3">JPCC DA0580</strain>
    </source>
</reference>
<evidence type="ECO:0000313" key="2">
    <source>
        <dbReference type="EMBL" id="GAX17673.1"/>
    </source>
</evidence>
<feature type="region of interest" description="Disordered" evidence="1">
    <location>
        <begin position="374"/>
        <end position="404"/>
    </location>
</feature>
<evidence type="ECO:0000256" key="1">
    <source>
        <dbReference type="SAM" id="MobiDB-lite"/>
    </source>
</evidence>
<accession>A0A1Z5JUF9</accession>
<keyword evidence="3" id="KW-1185">Reference proteome</keyword>